<dbReference type="Proteomes" id="UP000001798">
    <property type="component" value="Chromosome 15"/>
</dbReference>
<evidence type="ECO:0000256" key="1">
    <source>
        <dbReference type="ARBA" id="ARBA00004613"/>
    </source>
</evidence>
<keyword evidence="8" id="KW-0961">Cell wall biogenesis/degradation</keyword>
<evidence type="ECO:0000256" key="7">
    <source>
        <dbReference type="ARBA" id="ARBA00023295"/>
    </source>
</evidence>
<dbReference type="OrthoDB" id="187139at2759"/>
<dbReference type="KEGG" id="bfu:BCIN_15g05030"/>
<proteinExistence type="inferred from homology"/>
<organism evidence="11 12">
    <name type="scientific">Botryotinia fuckeliana (strain B05.10)</name>
    <name type="common">Noble rot fungus</name>
    <name type="synonym">Botrytis cinerea</name>
    <dbReference type="NCBI Taxonomy" id="332648"/>
    <lineage>
        <taxon>Eukaryota</taxon>
        <taxon>Fungi</taxon>
        <taxon>Dikarya</taxon>
        <taxon>Ascomycota</taxon>
        <taxon>Pezizomycotina</taxon>
        <taxon>Leotiomycetes</taxon>
        <taxon>Helotiales</taxon>
        <taxon>Sclerotiniaceae</taxon>
        <taxon>Botrytis</taxon>
    </lineage>
</organism>
<name>A0A384K5D8_BOTFB</name>
<protein>
    <recommendedName>
        <fullName evidence="13">Glycoside hydrolase family 28 protein</fullName>
    </recommendedName>
</protein>
<evidence type="ECO:0000256" key="5">
    <source>
        <dbReference type="ARBA" id="ARBA00022737"/>
    </source>
</evidence>
<accession>A0A384K5D8</accession>
<dbReference type="GO" id="GO:0005576">
    <property type="term" value="C:extracellular region"/>
    <property type="evidence" value="ECO:0007669"/>
    <property type="project" value="UniProtKB-SubCell"/>
</dbReference>
<sequence>MKLHDSLIVSLLSFSLSSAKLCSMPYNSSPLIDDAPAITAAVNLCGPNSTILFQPNVTYNLLTPLSFTNLTSVKFSFEGNISLSENVTAVQLVVNNTRIYPGRWITLKGTNVTFEGSEEEGGGWFLAHGENWWSSPWDSVQGGRPHWFGFTVTDLVIRNLKILNPVAWVFSIGGSNVEMRNVFIDARSNDGFPFNTDGIDLSASNVLIDGFEIHNGDDVINVSPPATNVTMRNIIASGTHGLSVSCASGTGGNYTFENAYIYDSLMAARFKGAIGKTCDVSNVTWRNIEVKNVSYPIHFIEDYYDQEKGIPSGTNTSIAAYAKGFAWEGINGSVAAVVGDASCVSDPCWYATTSESPKNGLYLLCHDSAHCEDFHFEGIDLTTANGTAAGEVCTGLEGVDGMGVTCVNGTITAN</sequence>
<gene>
    <name evidence="11" type="ORF">BCIN_15g05030</name>
</gene>
<dbReference type="GeneID" id="5426675"/>
<keyword evidence="6 9" id="KW-0378">Hydrolase</keyword>
<keyword evidence="7 9" id="KW-0326">Glycosidase</keyword>
<dbReference type="InterPro" id="IPR050434">
    <property type="entry name" value="Glycosyl_hydrlase_28"/>
</dbReference>
<evidence type="ECO:0000256" key="9">
    <source>
        <dbReference type="RuleBase" id="RU361169"/>
    </source>
</evidence>
<evidence type="ECO:0000313" key="12">
    <source>
        <dbReference type="Proteomes" id="UP000001798"/>
    </source>
</evidence>
<evidence type="ECO:0000256" key="2">
    <source>
        <dbReference type="ARBA" id="ARBA00008834"/>
    </source>
</evidence>
<comment type="subcellular location">
    <subcellularLocation>
        <location evidence="1">Secreted</location>
    </subcellularLocation>
</comment>
<keyword evidence="3" id="KW-0964">Secreted</keyword>
<feature type="signal peptide" evidence="10">
    <location>
        <begin position="1"/>
        <end position="19"/>
    </location>
</feature>
<evidence type="ECO:0000256" key="10">
    <source>
        <dbReference type="SAM" id="SignalP"/>
    </source>
</evidence>
<dbReference type="PANTHER" id="PTHR31884:SF1">
    <property type="entry name" value="POLYGALACTURONASE"/>
    <property type="match status" value="1"/>
</dbReference>
<dbReference type="SMR" id="A0A384K5D8"/>
<comment type="similarity">
    <text evidence="2 9">Belongs to the glycosyl hydrolase 28 family.</text>
</comment>
<keyword evidence="5" id="KW-0677">Repeat</keyword>
<dbReference type="InterPro" id="IPR011050">
    <property type="entry name" value="Pectin_lyase_fold/virulence"/>
</dbReference>
<reference evidence="11 12" key="3">
    <citation type="journal article" date="2017" name="Mol. Plant Pathol.">
        <title>A gapless genome sequence of the fungus Botrytis cinerea.</title>
        <authorList>
            <person name="Van Kan J.A."/>
            <person name="Stassen J.H."/>
            <person name="Mosbach A."/>
            <person name="Van Der Lee T.A."/>
            <person name="Faino L."/>
            <person name="Farmer A.D."/>
            <person name="Papasotiriou D.G."/>
            <person name="Zhou S."/>
            <person name="Seidl M.F."/>
            <person name="Cottam E."/>
            <person name="Edel D."/>
            <person name="Hahn M."/>
            <person name="Schwartz D.C."/>
            <person name="Dietrich R.A."/>
            <person name="Widdison S."/>
            <person name="Scalliet G."/>
        </authorList>
    </citation>
    <scope>NUCLEOTIDE SEQUENCE [LARGE SCALE GENOMIC DNA]</scope>
    <source>
        <strain evidence="11 12">B05.10</strain>
    </source>
</reference>
<keyword evidence="12" id="KW-1185">Reference proteome</keyword>
<dbReference type="AlphaFoldDB" id="A0A384K5D8"/>
<evidence type="ECO:0000256" key="6">
    <source>
        <dbReference type="ARBA" id="ARBA00022801"/>
    </source>
</evidence>
<dbReference type="PANTHER" id="PTHR31884">
    <property type="entry name" value="POLYGALACTURONASE"/>
    <property type="match status" value="1"/>
</dbReference>
<dbReference type="InterPro" id="IPR012334">
    <property type="entry name" value="Pectin_lyas_fold"/>
</dbReference>
<reference evidence="11 12" key="1">
    <citation type="journal article" date="2011" name="PLoS Genet.">
        <title>Genomic analysis of the necrotrophic fungal pathogens Sclerotinia sclerotiorum and Botrytis cinerea.</title>
        <authorList>
            <person name="Amselem J."/>
            <person name="Cuomo C.A."/>
            <person name="van Kan J.A."/>
            <person name="Viaud M."/>
            <person name="Benito E.P."/>
            <person name="Couloux A."/>
            <person name="Coutinho P.M."/>
            <person name="de Vries R.P."/>
            <person name="Dyer P.S."/>
            <person name="Fillinger S."/>
            <person name="Fournier E."/>
            <person name="Gout L."/>
            <person name="Hahn M."/>
            <person name="Kohn L."/>
            <person name="Lapalu N."/>
            <person name="Plummer K.M."/>
            <person name="Pradier J.M."/>
            <person name="Quevillon E."/>
            <person name="Sharon A."/>
            <person name="Simon A."/>
            <person name="ten Have A."/>
            <person name="Tudzynski B."/>
            <person name="Tudzynski P."/>
            <person name="Wincker P."/>
            <person name="Andrew M."/>
            <person name="Anthouard V."/>
            <person name="Beever R.E."/>
            <person name="Beffa R."/>
            <person name="Benoit I."/>
            <person name="Bouzid O."/>
            <person name="Brault B."/>
            <person name="Chen Z."/>
            <person name="Choquer M."/>
            <person name="Collemare J."/>
            <person name="Cotton P."/>
            <person name="Danchin E.G."/>
            <person name="Da Silva C."/>
            <person name="Gautier A."/>
            <person name="Giraud C."/>
            <person name="Giraud T."/>
            <person name="Gonzalez C."/>
            <person name="Grossetete S."/>
            <person name="Guldener U."/>
            <person name="Henrissat B."/>
            <person name="Howlett B.J."/>
            <person name="Kodira C."/>
            <person name="Kretschmer M."/>
            <person name="Lappartient A."/>
            <person name="Leroch M."/>
            <person name="Levis C."/>
            <person name="Mauceli E."/>
            <person name="Neuveglise C."/>
            <person name="Oeser B."/>
            <person name="Pearson M."/>
            <person name="Poulain J."/>
            <person name="Poussereau N."/>
            <person name="Quesneville H."/>
            <person name="Rascle C."/>
            <person name="Schumacher J."/>
            <person name="Segurens B."/>
            <person name="Sexton A."/>
            <person name="Silva E."/>
            <person name="Sirven C."/>
            <person name="Soanes D.M."/>
            <person name="Talbot N.J."/>
            <person name="Templeton M."/>
            <person name="Yandava C."/>
            <person name="Yarden O."/>
            <person name="Zeng Q."/>
            <person name="Rollins J.A."/>
            <person name="Lebrun M.H."/>
            <person name="Dickman M."/>
        </authorList>
    </citation>
    <scope>NUCLEOTIDE SEQUENCE [LARGE SCALE GENOMIC DNA]</scope>
    <source>
        <strain evidence="11 12">B05.10</strain>
    </source>
</reference>
<feature type="chain" id="PRO_5016830756" description="Glycoside hydrolase family 28 protein" evidence="10">
    <location>
        <begin position="20"/>
        <end position="414"/>
    </location>
</feature>
<evidence type="ECO:0000313" key="11">
    <source>
        <dbReference type="EMBL" id="ATZ58018.1"/>
    </source>
</evidence>
<keyword evidence="4 10" id="KW-0732">Signal</keyword>
<dbReference type="InterPro" id="IPR000743">
    <property type="entry name" value="Glyco_hydro_28"/>
</dbReference>
<dbReference type="EMBL" id="CP009819">
    <property type="protein sequence ID" value="ATZ58018.1"/>
    <property type="molecule type" value="Genomic_DNA"/>
</dbReference>
<dbReference type="GO" id="GO:0071555">
    <property type="term" value="P:cell wall organization"/>
    <property type="evidence" value="ECO:0007669"/>
    <property type="project" value="UniProtKB-KW"/>
</dbReference>
<dbReference type="RefSeq" id="XP_024553497.1">
    <property type="nucleotide sequence ID" value="XM_024697681.1"/>
</dbReference>
<dbReference type="Pfam" id="PF00295">
    <property type="entry name" value="Glyco_hydro_28"/>
    <property type="match status" value="1"/>
</dbReference>
<dbReference type="GO" id="GO:0045490">
    <property type="term" value="P:pectin catabolic process"/>
    <property type="evidence" value="ECO:0007669"/>
    <property type="project" value="TreeGrafter"/>
</dbReference>
<dbReference type="GO" id="GO:0004650">
    <property type="term" value="F:polygalacturonase activity"/>
    <property type="evidence" value="ECO:0007669"/>
    <property type="project" value="InterPro"/>
</dbReference>
<evidence type="ECO:0008006" key="13">
    <source>
        <dbReference type="Google" id="ProtNLM"/>
    </source>
</evidence>
<evidence type="ECO:0000256" key="4">
    <source>
        <dbReference type="ARBA" id="ARBA00022729"/>
    </source>
</evidence>
<reference evidence="11 12" key="2">
    <citation type="journal article" date="2012" name="Eukaryot. Cell">
        <title>Genome update of Botrytis cinerea strains B05.10 and T4.</title>
        <authorList>
            <person name="Staats M."/>
            <person name="van Kan J.A."/>
        </authorList>
    </citation>
    <scope>NUCLEOTIDE SEQUENCE [LARGE SCALE GENOMIC DNA]</scope>
    <source>
        <strain evidence="11 12">B05.10</strain>
    </source>
</reference>
<evidence type="ECO:0000256" key="3">
    <source>
        <dbReference type="ARBA" id="ARBA00022525"/>
    </source>
</evidence>
<dbReference type="Gene3D" id="2.160.20.10">
    <property type="entry name" value="Single-stranded right-handed beta-helix, Pectin lyase-like"/>
    <property type="match status" value="1"/>
</dbReference>
<evidence type="ECO:0000256" key="8">
    <source>
        <dbReference type="ARBA" id="ARBA00023316"/>
    </source>
</evidence>
<dbReference type="SUPFAM" id="SSF51126">
    <property type="entry name" value="Pectin lyase-like"/>
    <property type="match status" value="1"/>
</dbReference>
<dbReference type="VEuPathDB" id="FungiDB:Bcin15g05030"/>